<feature type="region of interest" description="Disordered" evidence="2">
    <location>
        <begin position="407"/>
        <end position="469"/>
    </location>
</feature>
<keyword evidence="4" id="KW-1185">Reference proteome</keyword>
<protein>
    <submittedName>
        <fullName evidence="5 6">Uncharacterized protein LOC105046278</fullName>
    </submittedName>
</protein>
<accession>A0A6I9RH22</accession>
<dbReference type="InterPro" id="IPR000949">
    <property type="entry name" value="ELM2_dom"/>
</dbReference>
<keyword evidence="1" id="KW-0539">Nucleus</keyword>
<gene>
    <name evidence="5 6" type="primary">LOC105046278</name>
</gene>
<reference evidence="5 6" key="1">
    <citation type="submission" date="2025-04" db="UniProtKB">
        <authorList>
            <consortium name="RefSeq"/>
        </authorList>
    </citation>
    <scope>IDENTIFICATION</scope>
</reference>
<feature type="compositionally biased region" description="Acidic residues" evidence="2">
    <location>
        <begin position="416"/>
        <end position="426"/>
    </location>
</feature>
<evidence type="ECO:0000313" key="4">
    <source>
        <dbReference type="Proteomes" id="UP000504607"/>
    </source>
</evidence>
<name>A0A6I9RH22_ELAGV</name>
<evidence type="ECO:0000256" key="2">
    <source>
        <dbReference type="SAM" id="MobiDB-lite"/>
    </source>
</evidence>
<evidence type="ECO:0000313" key="6">
    <source>
        <dbReference type="RefSeq" id="XP_029120720.1"/>
    </source>
</evidence>
<feature type="domain" description="ELM2" evidence="3">
    <location>
        <begin position="243"/>
        <end position="298"/>
    </location>
</feature>
<dbReference type="OrthoDB" id="1938526at2759"/>
<dbReference type="KEGG" id="egu:105046278"/>
<feature type="compositionally biased region" description="Gly residues" evidence="2">
    <location>
        <begin position="153"/>
        <end position="162"/>
    </location>
</feature>
<organism evidence="4 5">
    <name type="scientific">Elaeis guineensis var. tenera</name>
    <name type="common">Oil palm</name>
    <dbReference type="NCBI Taxonomy" id="51953"/>
    <lineage>
        <taxon>Eukaryota</taxon>
        <taxon>Viridiplantae</taxon>
        <taxon>Streptophyta</taxon>
        <taxon>Embryophyta</taxon>
        <taxon>Tracheophyta</taxon>
        <taxon>Spermatophyta</taxon>
        <taxon>Magnoliopsida</taxon>
        <taxon>Liliopsida</taxon>
        <taxon>Arecaceae</taxon>
        <taxon>Arecoideae</taxon>
        <taxon>Cocoseae</taxon>
        <taxon>Elaeidinae</taxon>
        <taxon>Elaeis</taxon>
    </lineage>
</organism>
<dbReference type="RefSeq" id="XP_029120720.1">
    <property type="nucleotide sequence ID" value="XM_029264887.1"/>
</dbReference>
<proteinExistence type="predicted"/>
<feature type="region of interest" description="Disordered" evidence="2">
    <location>
        <begin position="148"/>
        <end position="167"/>
    </location>
</feature>
<dbReference type="AlphaFoldDB" id="A0A6I9RH22"/>
<sequence length="469" mass="52698">MAGLSFYLDGVPLDAPLLNPCNGPSLSPDFADTDAELRLLFDQISATLAGDSWPESPGFESLRSDLVERWVQRFVGEGGEGSPCDRRFSLCPDLRRRIEALIRERLSERMDGSKEAGRLGLSPGSSGSRKRKRYLEDMLRQVRAFAVDPRSGTTGGSGGGEGGGEEWGKQVLDARRTLYLSTAEFANIEDFPSYPQMNQKNDEQSSVKAWKKRGGTVTRPQRRSPRIAQKLNVNARHLVTLRKRIGVGPSFQADVLEWTGLPNVEEHSEDKDLDDSKWLGTRVWPLEGDDRRTSEVMIGKGRTDSCACASPGSLACIRSHVSAARLRLQSDLGQAFFSWEFDGMGEDISTLWTHEEQMTIDPLERLNPESECKTFWKLAEKCFTSKSRQDLVRYYFNVFIPRRMSSQSRLPSAELSSEEDDDDDNNNDAKKDDDDKKDEKPHDDDKKGKALQASRSSSFQRSRKSKKKP</sequence>
<evidence type="ECO:0000259" key="3">
    <source>
        <dbReference type="PROSITE" id="PS51156"/>
    </source>
</evidence>
<dbReference type="GeneID" id="105046278"/>
<feature type="region of interest" description="Disordered" evidence="2">
    <location>
        <begin position="112"/>
        <end position="131"/>
    </location>
</feature>
<dbReference type="Proteomes" id="UP000504607">
    <property type="component" value="Chromosome 5"/>
</dbReference>
<dbReference type="PANTHER" id="PTHR46872:SF10">
    <property type="entry name" value="MYB-LIKE DOMAIN-CONTAINING PROTEIN"/>
    <property type="match status" value="1"/>
</dbReference>
<feature type="compositionally biased region" description="Low complexity" evidence="2">
    <location>
        <begin position="118"/>
        <end position="127"/>
    </location>
</feature>
<dbReference type="RefSeq" id="XP_010923132.1">
    <property type="nucleotide sequence ID" value="XM_010924830.3"/>
</dbReference>
<dbReference type="PANTHER" id="PTHR46872">
    <property type="entry name" value="DNA BINDING PROTEIN"/>
    <property type="match status" value="1"/>
</dbReference>
<evidence type="ECO:0000313" key="5">
    <source>
        <dbReference type="RefSeq" id="XP_010923132.1"/>
    </source>
</evidence>
<feature type="compositionally biased region" description="Basic and acidic residues" evidence="2">
    <location>
        <begin position="427"/>
        <end position="448"/>
    </location>
</feature>
<dbReference type="PROSITE" id="PS51156">
    <property type="entry name" value="ELM2"/>
    <property type="match status" value="1"/>
</dbReference>
<evidence type="ECO:0000256" key="1">
    <source>
        <dbReference type="ARBA" id="ARBA00023242"/>
    </source>
</evidence>